<accession>A0A224YCD7</accession>
<keyword evidence="5 6" id="KW-0325">Glycoprotein</keyword>
<keyword evidence="2 6" id="KW-0964">Secreted</keyword>
<dbReference type="Gene3D" id="2.30.130.100">
    <property type="match status" value="1"/>
</dbReference>
<dbReference type="AlphaFoldDB" id="A0A224YCD7"/>
<dbReference type="Pfam" id="PF19429">
    <property type="entry name" value="EVA_Class_A"/>
    <property type="match status" value="1"/>
</dbReference>
<dbReference type="GO" id="GO:0019957">
    <property type="term" value="F:C-C chemokine binding"/>
    <property type="evidence" value="ECO:0007669"/>
    <property type="project" value="InterPro"/>
</dbReference>
<keyword evidence="4 6" id="KW-1015">Disulfide bond</keyword>
<evidence type="ECO:0000256" key="4">
    <source>
        <dbReference type="ARBA" id="ARBA00023157"/>
    </source>
</evidence>
<comment type="subcellular location">
    <subcellularLocation>
        <location evidence="1 6">Secreted</location>
    </subcellularLocation>
</comment>
<evidence type="ECO:0000313" key="8">
    <source>
        <dbReference type="EMBL" id="MAA12091.1"/>
    </source>
</evidence>
<feature type="chain" id="PRO_5012804648" description="Evasin" evidence="7">
    <location>
        <begin position="25"/>
        <end position="117"/>
    </location>
</feature>
<dbReference type="EMBL" id="GFPF01000945">
    <property type="protein sequence ID" value="MAA12091.1"/>
    <property type="molecule type" value="Transcribed_RNA"/>
</dbReference>
<feature type="signal peptide" evidence="7">
    <location>
        <begin position="1"/>
        <end position="24"/>
    </location>
</feature>
<evidence type="ECO:0000256" key="5">
    <source>
        <dbReference type="ARBA" id="ARBA00023180"/>
    </source>
</evidence>
<protein>
    <recommendedName>
        <fullName evidence="6">Evasin</fullName>
    </recommendedName>
</protein>
<evidence type="ECO:0000256" key="3">
    <source>
        <dbReference type="ARBA" id="ARBA00022729"/>
    </source>
</evidence>
<evidence type="ECO:0000256" key="2">
    <source>
        <dbReference type="ARBA" id="ARBA00022525"/>
    </source>
</evidence>
<dbReference type="InterPro" id="IPR045797">
    <property type="entry name" value="EVA_Class_A"/>
</dbReference>
<organism evidence="8">
    <name type="scientific">Rhipicephalus zambeziensis</name>
    <dbReference type="NCBI Taxonomy" id="60191"/>
    <lineage>
        <taxon>Eukaryota</taxon>
        <taxon>Metazoa</taxon>
        <taxon>Ecdysozoa</taxon>
        <taxon>Arthropoda</taxon>
        <taxon>Chelicerata</taxon>
        <taxon>Arachnida</taxon>
        <taxon>Acari</taxon>
        <taxon>Parasitiformes</taxon>
        <taxon>Ixodida</taxon>
        <taxon>Ixodoidea</taxon>
        <taxon>Ixodidae</taxon>
        <taxon>Rhipicephalinae</taxon>
        <taxon>Rhipicephalus</taxon>
        <taxon>Rhipicephalus</taxon>
    </lineage>
</organism>
<reference evidence="8" key="1">
    <citation type="journal article" date="2017" name="Parasit. Vectors">
        <title>Sialotranscriptomics of Rhipicephalus zambeziensis reveals intricate expression profiles of secretory proteins and suggests tight temporal transcriptional regulation during blood-feeding.</title>
        <authorList>
            <person name="de Castro M.H."/>
            <person name="de Klerk D."/>
            <person name="Pienaar R."/>
            <person name="Rees D.J.G."/>
            <person name="Mans B.J."/>
        </authorList>
    </citation>
    <scope>NUCLEOTIDE SEQUENCE</scope>
    <source>
        <tissue evidence="8">Salivary glands</tissue>
    </source>
</reference>
<proteinExistence type="predicted"/>
<comment type="function">
    <text evidence="6">Salivary chemokine-binding protein which binds to host chemokines.</text>
</comment>
<keyword evidence="3 6" id="KW-0732">Signal</keyword>
<evidence type="ECO:0000256" key="1">
    <source>
        <dbReference type="ARBA" id="ARBA00004613"/>
    </source>
</evidence>
<sequence>MAFKACITIITAVYAVQLLYGACGNSTDPNVDDTEYDYGDATCLYSAINIPNNDTLALNCTLTCFNGTQKAINESLPCVNATTPSLNSSVKHYNCTKGYCSKGICYSNHTVVLCWLD</sequence>
<dbReference type="GO" id="GO:0005576">
    <property type="term" value="C:extracellular region"/>
    <property type="evidence" value="ECO:0007669"/>
    <property type="project" value="UniProtKB-SubCell"/>
</dbReference>
<evidence type="ECO:0000256" key="7">
    <source>
        <dbReference type="SAM" id="SignalP"/>
    </source>
</evidence>
<name>A0A224YCD7_9ACAR</name>
<evidence type="ECO:0000256" key="6">
    <source>
        <dbReference type="RuleBase" id="RU369006"/>
    </source>
</evidence>